<comment type="caution">
    <text evidence="2">The sequence shown here is derived from an EMBL/GenBank/DDBJ whole genome shotgun (WGS) entry which is preliminary data.</text>
</comment>
<feature type="region of interest" description="Disordered" evidence="1">
    <location>
        <begin position="1"/>
        <end position="28"/>
    </location>
</feature>
<evidence type="ECO:0000256" key="1">
    <source>
        <dbReference type="SAM" id="MobiDB-lite"/>
    </source>
</evidence>
<protein>
    <submittedName>
        <fullName evidence="2">Uncharacterized protein</fullName>
    </submittedName>
</protein>
<proteinExistence type="predicted"/>
<feature type="compositionally biased region" description="Basic residues" evidence="1">
    <location>
        <begin position="18"/>
        <end position="28"/>
    </location>
</feature>
<dbReference type="EMBL" id="JAYKXH010000009">
    <property type="protein sequence ID" value="KAK7157278.1"/>
    <property type="molecule type" value="Genomic_DNA"/>
</dbReference>
<dbReference type="Proteomes" id="UP001364617">
    <property type="component" value="Unassembled WGS sequence"/>
</dbReference>
<sequence>MAEPVKKQRKPLSEEAKKRKRASGRVKARTRINIGHAFSEWRELKDREGSKSDADLAFLLLRFYKRWQFTSTPRKTHSRPPKPPVSSFTEDSDRDKDVPPNLPELGVQQLSREGEVGDLEMRLGP</sequence>
<evidence type="ECO:0000313" key="3">
    <source>
        <dbReference type="Proteomes" id="UP001364617"/>
    </source>
</evidence>
<feature type="region of interest" description="Disordered" evidence="1">
    <location>
        <begin position="71"/>
        <end position="125"/>
    </location>
</feature>
<gene>
    <name evidence="2" type="ORF">R3I93_008683</name>
</gene>
<organism evidence="2 3">
    <name type="scientific">Phoxinus phoxinus</name>
    <name type="common">Eurasian minnow</name>
    <dbReference type="NCBI Taxonomy" id="58324"/>
    <lineage>
        <taxon>Eukaryota</taxon>
        <taxon>Metazoa</taxon>
        <taxon>Chordata</taxon>
        <taxon>Craniata</taxon>
        <taxon>Vertebrata</taxon>
        <taxon>Euteleostomi</taxon>
        <taxon>Actinopterygii</taxon>
        <taxon>Neopterygii</taxon>
        <taxon>Teleostei</taxon>
        <taxon>Ostariophysi</taxon>
        <taxon>Cypriniformes</taxon>
        <taxon>Leuciscidae</taxon>
        <taxon>Phoxininae</taxon>
        <taxon>Phoxinus</taxon>
    </lineage>
</organism>
<feature type="compositionally biased region" description="Basic and acidic residues" evidence="1">
    <location>
        <begin position="1"/>
        <end position="17"/>
    </location>
</feature>
<feature type="compositionally biased region" description="Basic and acidic residues" evidence="1">
    <location>
        <begin position="112"/>
        <end position="125"/>
    </location>
</feature>
<accession>A0AAN9D3I1</accession>
<evidence type="ECO:0000313" key="2">
    <source>
        <dbReference type="EMBL" id="KAK7157278.1"/>
    </source>
</evidence>
<keyword evidence="3" id="KW-1185">Reference proteome</keyword>
<name>A0AAN9D3I1_9TELE</name>
<reference evidence="2 3" key="1">
    <citation type="submission" date="2024-02" db="EMBL/GenBank/DDBJ databases">
        <title>Chromosome-level genome assembly of the Eurasian Minnow (Phoxinus phoxinus).</title>
        <authorList>
            <person name="Oriowo T.O."/>
            <person name="Martin S."/>
            <person name="Stange M."/>
            <person name="Chrysostomakis Y."/>
            <person name="Brown T."/>
            <person name="Winkler S."/>
            <person name="Kukowka S."/>
            <person name="Myers E.W."/>
            <person name="Bohne A."/>
        </authorList>
    </citation>
    <scope>NUCLEOTIDE SEQUENCE [LARGE SCALE GENOMIC DNA]</scope>
    <source>
        <strain evidence="2">ZFMK-TIS-60720</strain>
        <tissue evidence="2">Whole Organism</tissue>
    </source>
</reference>
<dbReference type="AlphaFoldDB" id="A0AAN9D3I1"/>